<protein>
    <recommendedName>
        <fullName evidence="5">Lipoprotein</fullName>
    </recommendedName>
</protein>
<name>A0ABY7RI43_9NEIS</name>
<feature type="coiled-coil region" evidence="1">
    <location>
        <begin position="128"/>
        <end position="155"/>
    </location>
</feature>
<sequence>MLKKTLLTLASLFLLNGCASMKQNNVTAGDVVTDTIAAPFAVLGLAFGVLDDIDRWTQGKDPQSTKAVIESMKNIKRRYKSDYPTLEDQIDLSPTSLKRAWEIFNNYQDYSSRFNSLSNSIPSLLVEQEKYESNKDQYSKKIASLNSEIQSLKSQIQSIPELKKKMLATKYSSYSECQSVYAGDFIVPPSINGTSSYHHFPQYQTVCHEVARTAQEHKEHQKESLLSYDREIKNLKEKIIKKLHDKEKLLDERQKNYEKAKYKLQNTQNEKKKSEEYFKKFELLAQQECQRLTKGKDIKYSYFDHSVKRYRNYILPGNINCLENLFSHQEYQQLSPEKRESLRRGIMYF</sequence>
<reference evidence="3 4" key="1">
    <citation type="submission" date="2023-01" db="EMBL/GenBank/DDBJ databases">
        <authorList>
            <person name="Yang C."/>
        </authorList>
    </citation>
    <scope>NUCLEOTIDE SEQUENCE [LARGE SCALE GENOMIC DNA]</scope>
    <source>
        <strain evidence="3 4">ZJ106</strain>
    </source>
</reference>
<keyword evidence="1" id="KW-0175">Coiled coil</keyword>
<feature type="signal peptide" evidence="2">
    <location>
        <begin position="1"/>
        <end position="21"/>
    </location>
</feature>
<evidence type="ECO:0000256" key="1">
    <source>
        <dbReference type="SAM" id="Coils"/>
    </source>
</evidence>
<dbReference type="RefSeq" id="WP_237092014.1">
    <property type="nucleotide sequence ID" value="NZ_CP116766.1"/>
</dbReference>
<evidence type="ECO:0000313" key="3">
    <source>
        <dbReference type="EMBL" id="WCL70942.1"/>
    </source>
</evidence>
<proteinExistence type="predicted"/>
<organism evidence="3 4">
    <name type="scientific">Neisseria lisongii</name>
    <dbReference type="NCBI Taxonomy" id="2912188"/>
    <lineage>
        <taxon>Bacteria</taxon>
        <taxon>Pseudomonadati</taxon>
        <taxon>Pseudomonadota</taxon>
        <taxon>Betaproteobacteria</taxon>
        <taxon>Neisseriales</taxon>
        <taxon>Neisseriaceae</taxon>
        <taxon>Neisseria</taxon>
    </lineage>
</organism>
<dbReference type="EMBL" id="CP116766">
    <property type="protein sequence ID" value="WCL70942.1"/>
    <property type="molecule type" value="Genomic_DNA"/>
</dbReference>
<keyword evidence="4" id="KW-1185">Reference proteome</keyword>
<feature type="coiled-coil region" evidence="1">
    <location>
        <begin position="218"/>
        <end position="277"/>
    </location>
</feature>
<keyword evidence="2" id="KW-0732">Signal</keyword>
<evidence type="ECO:0000256" key="2">
    <source>
        <dbReference type="SAM" id="SignalP"/>
    </source>
</evidence>
<dbReference type="Proteomes" id="UP001221268">
    <property type="component" value="Chromosome"/>
</dbReference>
<gene>
    <name evidence="3" type="ORF">PJU73_06145</name>
</gene>
<evidence type="ECO:0000313" key="4">
    <source>
        <dbReference type="Proteomes" id="UP001221268"/>
    </source>
</evidence>
<accession>A0ABY7RI43</accession>
<evidence type="ECO:0008006" key="5">
    <source>
        <dbReference type="Google" id="ProtNLM"/>
    </source>
</evidence>
<feature type="chain" id="PRO_5045347395" description="Lipoprotein" evidence="2">
    <location>
        <begin position="22"/>
        <end position="349"/>
    </location>
</feature>